<comment type="subcellular location">
    <subcellularLocation>
        <location evidence="1">Membrane</location>
        <topology evidence="1">Multi-pass membrane protein</topology>
    </subcellularLocation>
</comment>
<dbReference type="Pfam" id="PF04893">
    <property type="entry name" value="Yip1"/>
    <property type="match status" value="1"/>
</dbReference>
<evidence type="ECO:0000313" key="7">
    <source>
        <dbReference type="EMBL" id="MFD1912185.1"/>
    </source>
</evidence>
<keyword evidence="2 5" id="KW-0812">Transmembrane</keyword>
<keyword evidence="4 5" id="KW-0472">Membrane</keyword>
<keyword evidence="8" id="KW-1185">Reference proteome</keyword>
<evidence type="ECO:0000256" key="2">
    <source>
        <dbReference type="ARBA" id="ARBA00022692"/>
    </source>
</evidence>
<keyword evidence="3 5" id="KW-1133">Transmembrane helix</keyword>
<name>A0ABW4S433_9RHOB</name>
<reference evidence="8" key="1">
    <citation type="journal article" date="2019" name="Int. J. Syst. Evol. Microbiol.">
        <title>The Global Catalogue of Microorganisms (GCM) 10K type strain sequencing project: providing services to taxonomists for standard genome sequencing and annotation.</title>
        <authorList>
            <consortium name="The Broad Institute Genomics Platform"/>
            <consortium name="The Broad Institute Genome Sequencing Center for Infectious Disease"/>
            <person name="Wu L."/>
            <person name="Ma J."/>
        </authorList>
    </citation>
    <scope>NUCLEOTIDE SEQUENCE [LARGE SCALE GENOMIC DNA]</scope>
    <source>
        <strain evidence="8">CGMCC 4.7242</strain>
    </source>
</reference>
<dbReference type="RefSeq" id="WP_390260607.1">
    <property type="nucleotide sequence ID" value="NZ_JBHUGH010000005.1"/>
</dbReference>
<sequence>MELSLSGVIGLLRATLADPQTTARQLIAMPLPMAARWQALILVVVLSVLLLQLALFIAGGVAAAGEGMVQSALLQGGVLVVTVFAIHRIGRAFGGTGDLGGALILMAWLQFVTLCFQAVQIVTLLLVPPMASIVAIVSVAVFLWLLVTFVQVLHGFRSRLMVMFGLVGSFFALAFALSFILVLLGIPIPGGFDDL</sequence>
<feature type="transmembrane region" description="Helical" evidence="5">
    <location>
        <begin position="41"/>
        <end position="65"/>
    </location>
</feature>
<feature type="transmembrane region" description="Helical" evidence="5">
    <location>
        <begin position="133"/>
        <end position="154"/>
    </location>
</feature>
<organism evidence="7 8">
    <name type="scientific">Halodurantibacterium flavum</name>
    <dbReference type="NCBI Taxonomy" id="1382802"/>
    <lineage>
        <taxon>Bacteria</taxon>
        <taxon>Pseudomonadati</taxon>
        <taxon>Pseudomonadota</taxon>
        <taxon>Alphaproteobacteria</taxon>
        <taxon>Rhodobacterales</taxon>
        <taxon>Paracoccaceae</taxon>
        <taxon>Halodurantibacterium</taxon>
    </lineage>
</organism>
<dbReference type="Proteomes" id="UP001597353">
    <property type="component" value="Unassembled WGS sequence"/>
</dbReference>
<evidence type="ECO:0000256" key="5">
    <source>
        <dbReference type="SAM" id="Phobius"/>
    </source>
</evidence>
<gene>
    <name evidence="7" type="ORF">ACFSGJ_08155</name>
</gene>
<feature type="transmembrane region" description="Helical" evidence="5">
    <location>
        <begin position="102"/>
        <end position="126"/>
    </location>
</feature>
<evidence type="ECO:0000256" key="1">
    <source>
        <dbReference type="ARBA" id="ARBA00004141"/>
    </source>
</evidence>
<feature type="domain" description="Yip1" evidence="6">
    <location>
        <begin position="15"/>
        <end position="179"/>
    </location>
</feature>
<dbReference type="EMBL" id="JBHUGH010000005">
    <property type="protein sequence ID" value="MFD1912185.1"/>
    <property type="molecule type" value="Genomic_DNA"/>
</dbReference>
<proteinExistence type="predicted"/>
<accession>A0ABW4S433</accession>
<evidence type="ECO:0000259" key="6">
    <source>
        <dbReference type="Pfam" id="PF04893"/>
    </source>
</evidence>
<feature type="transmembrane region" description="Helical" evidence="5">
    <location>
        <begin position="72"/>
        <end position="90"/>
    </location>
</feature>
<comment type="caution">
    <text evidence="7">The sequence shown here is derived from an EMBL/GenBank/DDBJ whole genome shotgun (WGS) entry which is preliminary data.</text>
</comment>
<evidence type="ECO:0000256" key="3">
    <source>
        <dbReference type="ARBA" id="ARBA00022989"/>
    </source>
</evidence>
<feature type="transmembrane region" description="Helical" evidence="5">
    <location>
        <begin position="160"/>
        <end position="186"/>
    </location>
</feature>
<evidence type="ECO:0000313" key="8">
    <source>
        <dbReference type="Proteomes" id="UP001597353"/>
    </source>
</evidence>
<protein>
    <submittedName>
        <fullName evidence="7">YIP1 family protein</fullName>
    </submittedName>
</protein>
<dbReference type="InterPro" id="IPR006977">
    <property type="entry name" value="Yip1_dom"/>
</dbReference>
<evidence type="ECO:0000256" key="4">
    <source>
        <dbReference type="ARBA" id="ARBA00023136"/>
    </source>
</evidence>